<feature type="region of interest" description="Disordered" evidence="1">
    <location>
        <begin position="1"/>
        <end position="20"/>
    </location>
</feature>
<comment type="caution">
    <text evidence="2">The sequence shown here is derived from an EMBL/GenBank/DDBJ whole genome shotgun (WGS) entry which is preliminary data.</text>
</comment>
<organism evidence="2 3">
    <name type="scientific">Racocetra fulgida</name>
    <dbReference type="NCBI Taxonomy" id="60492"/>
    <lineage>
        <taxon>Eukaryota</taxon>
        <taxon>Fungi</taxon>
        <taxon>Fungi incertae sedis</taxon>
        <taxon>Mucoromycota</taxon>
        <taxon>Glomeromycotina</taxon>
        <taxon>Glomeromycetes</taxon>
        <taxon>Diversisporales</taxon>
        <taxon>Gigasporaceae</taxon>
        <taxon>Racocetra</taxon>
    </lineage>
</organism>
<protein>
    <submittedName>
        <fullName evidence="2">16873_t:CDS:1</fullName>
    </submittedName>
</protein>
<feature type="non-terminal residue" evidence="2">
    <location>
        <position position="95"/>
    </location>
</feature>
<sequence>MSITSSKAEQHSRTSVKSLKLNTKRDSTIDTTVLSSLLSNYNLPALASPNSLSGEINHVIPPSPLTFAVQCATMATIEFIITNYSHMIELTQLSI</sequence>
<dbReference type="Proteomes" id="UP000789396">
    <property type="component" value="Unassembled WGS sequence"/>
</dbReference>
<name>A0A9N9NAN7_9GLOM</name>
<accession>A0A9N9NAN7</accession>
<dbReference type="AlphaFoldDB" id="A0A9N9NAN7"/>
<reference evidence="2" key="1">
    <citation type="submission" date="2021-06" db="EMBL/GenBank/DDBJ databases">
        <authorList>
            <person name="Kallberg Y."/>
            <person name="Tangrot J."/>
            <person name="Rosling A."/>
        </authorList>
    </citation>
    <scope>NUCLEOTIDE SEQUENCE</scope>
    <source>
        <strain evidence="2">IN212</strain>
    </source>
</reference>
<evidence type="ECO:0000313" key="3">
    <source>
        <dbReference type="Proteomes" id="UP000789396"/>
    </source>
</evidence>
<evidence type="ECO:0000256" key="1">
    <source>
        <dbReference type="SAM" id="MobiDB-lite"/>
    </source>
</evidence>
<evidence type="ECO:0000313" key="2">
    <source>
        <dbReference type="EMBL" id="CAG8717637.1"/>
    </source>
</evidence>
<proteinExistence type="predicted"/>
<dbReference type="EMBL" id="CAJVPZ010024003">
    <property type="protein sequence ID" value="CAG8717637.1"/>
    <property type="molecule type" value="Genomic_DNA"/>
</dbReference>
<gene>
    <name evidence="2" type="ORF">RFULGI_LOCUS11249</name>
</gene>
<keyword evidence="3" id="KW-1185">Reference proteome</keyword>